<dbReference type="InterPro" id="IPR000757">
    <property type="entry name" value="Beta-glucanase-like"/>
</dbReference>
<dbReference type="Pfam" id="PF00722">
    <property type="entry name" value="Glyco_hydro_16"/>
    <property type="match status" value="1"/>
</dbReference>
<dbReference type="Pfam" id="PF15886">
    <property type="entry name" value="CBM39"/>
    <property type="match status" value="1"/>
</dbReference>
<feature type="domain" description="CBM39" evidence="6">
    <location>
        <begin position="19"/>
        <end position="120"/>
    </location>
</feature>
<evidence type="ECO:0000259" key="5">
    <source>
        <dbReference type="PROSITE" id="PS51762"/>
    </source>
</evidence>
<evidence type="ECO:0000256" key="3">
    <source>
        <dbReference type="ARBA" id="ARBA00022859"/>
    </source>
</evidence>
<dbReference type="PROSITE" id="PS51762">
    <property type="entry name" value="GH16_2"/>
    <property type="match status" value="1"/>
</dbReference>
<organism evidence="7 8">
    <name type="scientific">Pyrocoelia pectoralis</name>
    <dbReference type="NCBI Taxonomy" id="417401"/>
    <lineage>
        <taxon>Eukaryota</taxon>
        <taxon>Metazoa</taxon>
        <taxon>Ecdysozoa</taxon>
        <taxon>Arthropoda</taxon>
        <taxon>Hexapoda</taxon>
        <taxon>Insecta</taxon>
        <taxon>Pterygota</taxon>
        <taxon>Neoptera</taxon>
        <taxon>Endopterygota</taxon>
        <taxon>Coleoptera</taxon>
        <taxon>Polyphaga</taxon>
        <taxon>Elateriformia</taxon>
        <taxon>Elateroidea</taxon>
        <taxon>Lampyridae</taxon>
        <taxon>Lampyrinae</taxon>
        <taxon>Pyrocoelia</taxon>
    </lineage>
</organism>
<comment type="similarity">
    <text evidence="1">Belongs to the insect beta-1,3-glucan binding protein family.</text>
</comment>
<dbReference type="Gene3D" id="2.60.40.2140">
    <property type="entry name" value="Beta-1,3-glucan-recognition protein, N-terminal domain"/>
    <property type="match status" value="1"/>
</dbReference>
<gene>
    <name evidence="7" type="ORF">RI129_008465</name>
</gene>
<dbReference type="InterPro" id="IPR031756">
    <property type="entry name" value="BGBP_N"/>
</dbReference>
<evidence type="ECO:0000313" key="8">
    <source>
        <dbReference type="Proteomes" id="UP001329430"/>
    </source>
</evidence>
<dbReference type="PANTHER" id="PTHR10963:SF60">
    <property type="entry name" value="GRAM-NEGATIVE BACTERIA-BINDING PROTEIN 1-RELATED"/>
    <property type="match status" value="1"/>
</dbReference>
<dbReference type="Gene3D" id="2.60.120.200">
    <property type="match status" value="1"/>
</dbReference>
<dbReference type="SUPFAM" id="SSF49899">
    <property type="entry name" value="Concanavalin A-like lectins/glucanases"/>
    <property type="match status" value="1"/>
</dbReference>
<keyword evidence="8" id="KW-1185">Reference proteome</keyword>
<dbReference type="AlphaFoldDB" id="A0AAN7V8N5"/>
<feature type="domain" description="GH16" evidence="5">
    <location>
        <begin position="181"/>
        <end position="470"/>
    </location>
</feature>
<name>A0AAN7V8N5_9COLE</name>
<evidence type="ECO:0000259" key="6">
    <source>
        <dbReference type="PROSITE" id="PS51969"/>
    </source>
</evidence>
<evidence type="ECO:0000256" key="1">
    <source>
        <dbReference type="ARBA" id="ARBA00008781"/>
    </source>
</evidence>
<feature type="chain" id="PRO_5042888512" description="Beta-1,3-glucan-binding protein" evidence="4">
    <location>
        <begin position="20"/>
        <end position="470"/>
    </location>
</feature>
<proteinExistence type="inferred from homology"/>
<dbReference type="GO" id="GO:0030246">
    <property type="term" value="F:carbohydrate binding"/>
    <property type="evidence" value="ECO:0007669"/>
    <property type="project" value="InterPro"/>
</dbReference>
<dbReference type="InterPro" id="IPR013320">
    <property type="entry name" value="ConA-like_dom_sf"/>
</dbReference>
<dbReference type="PANTHER" id="PTHR10963">
    <property type="entry name" value="GLYCOSYL HYDROLASE-RELATED"/>
    <property type="match status" value="1"/>
</dbReference>
<protein>
    <recommendedName>
        <fullName evidence="9">Beta-1,3-glucan-binding protein</fullName>
    </recommendedName>
</protein>
<evidence type="ECO:0000313" key="7">
    <source>
        <dbReference type="EMBL" id="KAK5642298.1"/>
    </source>
</evidence>
<dbReference type="GO" id="GO:0045087">
    <property type="term" value="P:innate immune response"/>
    <property type="evidence" value="ECO:0007669"/>
    <property type="project" value="UniProtKB-KW"/>
</dbReference>
<dbReference type="InterPro" id="IPR043030">
    <property type="entry name" value="BGBP_N_sf"/>
</dbReference>
<evidence type="ECO:0008006" key="9">
    <source>
        <dbReference type="Google" id="ProtNLM"/>
    </source>
</evidence>
<dbReference type="InterPro" id="IPR050546">
    <property type="entry name" value="Glycosyl_Hydrlase_16"/>
</dbReference>
<sequence length="470" mass="54307">MYRTVAIILCLGIVARCQYQMPQEKIEIAWWSKLKISVPGKTGIKRVSFFGSVNREIRANDNGTIIKELQQTGTGLWSFEDNTVNFKVGDTLYYRLQFDYFDGKNVNNIQQEMQKLGKFIDRPILERPTTIKPATTTTKCEYTPTMVNGKRSCSRRHIFQEQFNEITPIRWQIETKFPRGPDYEFVMYQDNPENLFIEHHMLHIHPTLVDNRLGPKSVLTTTEYDAGENCTGILGSDECIQKPKAWMILPPIFSSQITTKYRFSFVYGTIEIRAKLPKGDWIYPQIQLRSKSDYYGPDYDSGLIQIAFAPGNAHNNKVLSGGFVFGESIFARNYGVRTILSTKEWSHDFHIFRLEWRPDGVTLSVDNEVYGNVYPPEGGFVTESELRVRGPTMVRWQRGSDMAPFDKEMYLIIGVGVGGFTFSNRKGVQQPWDNDDPKAQLNFYKATDQWYSTWSNHSRLIVDYVKIWAL</sequence>
<comment type="caution">
    <text evidence="7">The sequence shown here is derived from an EMBL/GenBank/DDBJ whole genome shotgun (WGS) entry which is preliminary data.</text>
</comment>
<keyword evidence="2" id="KW-0399">Innate immunity</keyword>
<feature type="signal peptide" evidence="4">
    <location>
        <begin position="1"/>
        <end position="19"/>
    </location>
</feature>
<dbReference type="GO" id="GO:0005975">
    <property type="term" value="P:carbohydrate metabolic process"/>
    <property type="evidence" value="ECO:0007669"/>
    <property type="project" value="InterPro"/>
</dbReference>
<dbReference type="Proteomes" id="UP001329430">
    <property type="component" value="Chromosome 6"/>
</dbReference>
<evidence type="ECO:0000256" key="4">
    <source>
        <dbReference type="SAM" id="SignalP"/>
    </source>
</evidence>
<dbReference type="GO" id="GO:0004553">
    <property type="term" value="F:hydrolase activity, hydrolyzing O-glycosyl compounds"/>
    <property type="evidence" value="ECO:0007669"/>
    <property type="project" value="InterPro"/>
</dbReference>
<keyword evidence="4" id="KW-0732">Signal</keyword>
<reference evidence="7 8" key="1">
    <citation type="journal article" date="2024" name="Insects">
        <title>An Improved Chromosome-Level Genome Assembly of the Firefly Pyrocoelia pectoralis.</title>
        <authorList>
            <person name="Fu X."/>
            <person name="Meyer-Rochow V.B."/>
            <person name="Ballantyne L."/>
            <person name="Zhu X."/>
        </authorList>
    </citation>
    <scope>NUCLEOTIDE SEQUENCE [LARGE SCALE GENOMIC DNA]</scope>
    <source>
        <strain evidence="7">XCY_ONT2</strain>
    </source>
</reference>
<evidence type="ECO:0000256" key="2">
    <source>
        <dbReference type="ARBA" id="ARBA00022588"/>
    </source>
</evidence>
<accession>A0AAN7V8N5</accession>
<dbReference type="PROSITE" id="PS51969">
    <property type="entry name" value="CBM39"/>
    <property type="match status" value="1"/>
</dbReference>
<keyword evidence="3" id="KW-0391">Immunity</keyword>
<dbReference type="EMBL" id="JAVRBK010000006">
    <property type="protein sequence ID" value="KAK5642298.1"/>
    <property type="molecule type" value="Genomic_DNA"/>
</dbReference>